<evidence type="ECO:0000313" key="3">
    <source>
        <dbReference type="WBParaSite" id="HPBE_0000457101-mRNA-1"/>
    </source>
</evidence>
<evidence type="ECO:0000313" key="1">
    <source>
        <dbReference type="EMBL" id="VDO61679.1"/>
    </source>
</evidence>
<dbReference type="AlphaFoldDB" id="A0A183FE25"/>
<proteinExistence type="predicted"/>
<dbReference type="EMBL" id="UZAH01025332">
    <property type="protein sequence ID" value="VDO61679.1"/>
    <property type="molecule type" value="Genomic_DNA"/>
</dbReference>
<sequence>MREPPQKDGPDLIARRGGATKLIPLKARLGAHVDTVCLCLLPQWSPPRLPTFQIALLVLALLSTPALACFGGGGACCPPPACPTPCGGGGGGMYPAPPAPGGYAVAPPPPPPPAPSYAVAGGGYPVGK</sequence>
<reference evidence="1 2" key="1">
    <citation type="submission" date="2018-11" db="EMBL/GenBank/DDBJ databases">
        <authorList>
            <consortium name="Pathogen Informatics"/>
        </authorList>
    </citation>
    <scope>NUCLEOTIDE SEQUENCE [LARGE SCALE GENOMIC DNA]</scope>
</reference>
<keyword evidence="2" id="KW-1185">Reference proteome</keyword>
<accession>A0A3P7X6R3</accession>
<organism evidence="2 3">
    <name type="scientific">Heligmosomoides polygyrus</name>
    <name type="common">Parasitic roundworm</name>
    <dbReference type="NCBI Taxonomy" id="6339"/>
    <lineage>
        <taxon>Eukaryota</taxon>
        <taxon>Metazoa</taxon>
        <taxon>Ecdysozoa</taxon>
        <taxon>Nematoda</taxon>
        <taxon>Chromadorea</taxon>
        <taxon>Rhabditida</taxon>
        <taxon>Rhabditina</taxon>
        <taxon>Rhabditomorpha</taxon>
        <taxon>Strongyloidea</taxon>
        <taxon>Heligmosomidae</taxon>
        <taxon>Heligmosomoides</taxon>
    </lineage>
</organism>
<dbReference type="WBParaSite" id="HPBE_0000457101-mRNA-1">
    <property type="protein sequence ID" value="HPBE_0000457101-mRNA-1"/>
    <property type="gene ID" value="HPBE_0000457101"/>
</dbReference>
<dbReference type="Proteomes" id="UP000050761">
    <property type="component" value="Unassembled WGS sequence"/>
</dbReference>
<accession>A0A183FE25</accession>
<name>A0A183FE25_HELPZ</name>
<evidence type="ECO:0000313" key="2">
    <source>
        <dbReference type="Proteomes" id="UP000050761"/>
    </source>
</evidence>
<protein>
    <submittedName>
        <fullName evidence="1 3">Uncharacterized protein</fullName>
    </submittedName>
</protein>
<reference evidence="3" key="2">
    <citation type="submission" date="2019-09" db="UniProtKB">
        <authorList>
            <consortium name="WormBaseParasite"/>
        </authorList>
    </citation>
    <scope>IDENTIFICATION</scope>
</reference>
<gene>
    <name evidence="1" type="ORF">HPBE_LOCUS4572</name>
</gene>